<dbReference type="EMBL" id="KN838479">
    <property type="protein sequence ID" value="KIJ22275.1"/>
    <property type="molecule type" value="Genomic_DNA"/>
</dbReference>
<feature type="domain" description="SMP-30/Gluconolactonase/LRE-like region" evidence="1">
    <location>
        <begin position="8"/>
        <end position="44"/>
    </location>
</feature>
<dbReference type="HOGENOM" id="CLU_2224850_0_0_1"/>
<keyword evidence="3" id="KW-1185">Reference proteome</keyword>
<accession>A0A0C9UAU7</accession>
<name>A0A0C9UAU7_SPHS4</name>
<dbReference type="Pfam" id="PF08450">
    <property type="entry name" value="SGL"/>
    <property type="match status" value="1"/>
</dbReference>
<proteinExistence type="predicted"/>
<reference evidence="2 3" key="1">
    <citation type="submission" date="2014-06" db="EMBL/GenBank/DDBJ databases">
        <title>Evolutionary Origins and Diversification of the Mycorrhizal Mutualists.</title>
        <authorList>
            <consortium name="DOE Joint Genome Institute"/>
            <consortium name="Mycorrhizal Genomics Consortium"/>
            <person name="Kohler A."/>
            <person name="Kuo A."/>
            <person name="Nagy L.G."/>
            <person name="Floudas D."/>
            <person name="Copeland A."/>
            <person name="Barry K.W."/>
            <person name="Cichocki N."/>
            <person name="Veneault-Fourrey C."/>
            <person name="LaButti K."/>
            <person name="Lindquist E.A."/>
            <person name="Lipzen A."/>
            <person name="Lundell T."/>
            <person name="Morin E."/>
            <person name="Murat C."/>
            <person name="Riley R."/>
            <person name="Ohm R."/>
            <person name="Sun H."/>
            <person name="Tunlid A."/>
            <person name="Henrissat B."/>
            <person name="Grigoriev I.V."/>
            <person name="Hibbett D.S."/>
            <person name="Martin F."/>
        </authorList>
    </citation>
    <scope>NUCLEOTIDE SEQUENCE [LARGE SCALE GENOMIC DNA]</scope>
    <source>
        <strain evidence="2 3">SS14</strain>
    </source>
</reference>
<dbReference type="Gene3D" id="2.120.10.30">
    <property type="entry name" value="TolB, C-terminal domain"/>
    <property type="match status" value="1"/>
</dbReference>
<dbReference type="AlphaFoldDB" id="A0A0C9UAU7"/>
<protein>
    <recommendedName>
        <fullName evidence="1">SMP-30/Gluconolactonase/LRE-like region domain-containing protein</fullName>
    </recommendedName>
</protein>
<dbReference type="SUPFAM" id="SSF63829">
    <property type="entry name" value="Calcium-dependent phosphotriesterase"/>
    <property type="match status" value="1"/>
</dbReference>
<sequence>MVTVQLPNQAYRIDPKTREVHVVADGFEIPNGIAFSLDGSIAYAYVNRTVLTRRECQQVFYQRINIYHKFLKCKFKYCENIPSRRQKMEIYVVAIRKVIACSIMTA</sequence>
<gene>
    <name evidence="2" type="ORF">M422DRAFT_277368</name>
</gene>
<dbReference type="InterPro" id="IPR013658">
    <property type="entry name" value="SGL"/>
</dbReference>
<organism evidence="2 3">
    <name type="scientific">Sphaerobolus stellatus (strain SS14)</name>
    <dbReference type="NCBI Taxonomy" id="990650"/>
    <lineage>
        <taxon>Eukaryota</taxon>
        <taxon>Fungi</taxon>
        <taxon>Dikarya</taxon>
        <taxon>Basidiomycota</taxon>
        <taxon>Agaricomycotina</taxon>
        <taxon>Agaricomycetes</taxon>
        <taxon>Phallomycetidae</taxon>
        <taxon>Geastrales</taxon>
        <taxon>Sphaerobolaceae</taxon>
        <taxon>Sphaerobolus</taxon>
    </lineage>
</organism>
<dbReference type="Proteomes" id="UP000054279">
    <property type="component" value="Unassembled WGS sequence"/>
</dbReference>
<evidence type="ECO:0000313" key="3">
    <source>
        <dbReference type="Proteomes" id="UP000054279"/>
    </source>
</evidence>
<evidence type="ECO:0000259" key="1">
    <source>
        <dbReference type="Pfam" id="PF08450"/>
    </source>
</evidence>
<evidence type="ECO:0000313" key="2">
    <source>
        <dbReference type="EMBL" id="KIJ22275.1"/>
    </source>
</evidence>
<dbReference type="InterPro" id="IPR011042">
    <property type="entry name" value="6-blade_b-propeller_TolB-like"/>
</dbReference>